<reference evidence="2" key="1">
    <citation type="submission" date="2023-08" db="EMBL/GenBank/DDBJ databases">
        <authorList>
            <person name="Chen Y."/>
            <person name="Shah S."/>
            <person name="Dougan E. K."/>
            <person name="Thang M."/>
            <person name="Chan C."/>
        </authorList>
    </citation>
    <scope>NUCLEOTIDE SEQUENCE</scope>
</reference>
<dbReference type="PROSITE" id="PS50800">
    <property type="entry name" value="SAP"/>
    <property type="match status" value="1"/>
</dbReference>
<dbReference type="InterPro" id="IPR003034">
    <property type="entry name" value="SAP_dom"/>
</dbReference>
<comment type="caution">
    <text evidence="2">The sequence shown here is derived from an EMBL/GenBank/DDBJ whole genome shotgun (WGS) entry which is preliminary data.</text>
</comment>
<feature type="domain" description="SAP" evidence="1">
    <location>
        <begin position="9"/>
        <end position="43"/>
    </location>
</feature>
<evidence type="ECO:0000313" key="3">
    <source>
        <dbReference type="Proteomes" id="UP001178507"/>
    </source>
</evidence>
<dbReference type="EMBL" id="CAUJNA010001446">
    <property type="protein sequence ID" value="CAJ1387007.1"/>
    <property type="molecule type" value="Genomic_DNA"/>
</dbReference>
<evidence type="ECO:0000259" key="1">
    <source>
        <dbReference type="PROSITE" id="PS50800"/>
    </source>
</evidence>
<protein>
    <recommendedName>
        <fullName evidence="1">SAP domain-containing protein</fullName>
    </recommendedName>
</protein>
<keyword evidence="3" id="KW-1185">Reference proteome</keyword>
<dbReference type="AlphaFoldDB" id="A0AA36IG70"/>
<accession>A0AA36IG70</accession>
<proteinExistence type="predicted"/>
<sequence>MAVLELGPIMRYTMMELQDKLQDRGIRMSGTRWELAVRLALDVYPHLAGRPDRAEAGVQTAPAECWADVGVQTERREGDVLEEPVLLTPEKTPASSTSSCSSPAQTQPYRYQLRAGLAASASRQPEDEKAELRAASFCEVCAQERPGSNSALRDGSLNRFHMAFFLEGCR</sequence>
<organism evidence="2 3">
    <name type="scientific">Effrenium voratum</name>
    <dbReference type="NCBI Taxonomy" id="2562239"/>
    <lineage>
        <taxon>Eukaryota</taxon>
        <taxon>Sar</taxon>
        <taxon>Alveolata</taxon>
        <taxon>Dinophyceae</taxon>
        <taxon>Suessiales</taxon>
        <taxon>Symbiodiniaceae</taxon>
        <taxon>Effrenium</taxon>
    </lineage>
</organism>
<gene>
    <name evidence="2" type="ORF">EVOR1521_LOCUS13164</name>
</gene>
<name>A0AA36IG70_9DINO</name>
<dbReference type="Proteomes" id="UP001178507">
    <property type="component" value="Unassembled WGS sequence"/>
</dbReference>
<evidence type="ECO:0000313" key="2">
    <source>
        <dbReference type="EMBL" id="CAJ1387007.1"/>
    </source>
</evidence>